<dbReference type="Pfam" id="PF01381">
    <property type="entry name" value="HTH_3"/>
    <property type="match status" value="1"/>
</dbReference>
<reference evidence="2" key="1">
    <citation type="submission" date="2008-01" db="EMBL/GenBank/DDBJ databases">
        <title>Complete sequence of chromosome of Caulobacter sp. K31.</title>
        <authorList>
            <consortium name="US DOE Joint Genome Institute"/>
            <person name="Copeland A."/>
            <person name="Lucas S."/>
            <person name="Lapidus A."/>
            <person name="Barry K."/>
            <person name="Glavina del Rio T."/>
            <person name="Dalin E."/>
            <person name="Tice H."/>
            <person name="Pitluck S."/>
            <person name="Bruce D."/>
            <person name="Goodwin L."/>
            <person name="Thompson L.S."/>
            <person name="Brettin T."/>
            <person name="Detter J.C."/>
            <person name="Han C."/>
            <person name="Schmutz J."/>
            <person name="Larimer F."/>
            <person name="Land M."/>
            <person name="Hauser L."/>
            <person name="Kyrpides N."/>
            <person name="Kim E."/>
            <person name="Stephens C."/>
            <person name="Richardson P."/>
        </authorList>
    </citation>
    <scope>NUCLEOTIDE SEQUENCE [LARGE SCALE GENOMIC DNA]</scope>
    <source>
        <strain evidence="2">K31</strain>
    </source>
</reference>
<protein>
    <submittedName>
        <fullName evidence="2">Transcriptional regulator, XRE family</fullName>
    </submittedName>
</protein>
<evidence type="ECO:0000259" key="1">
    <source>
        <dbReference type="PROSITE" id="PS50943"/>
    </source>
</evidence>
<proteinExistence type="predicted"/>
<dbReference type="InterPro" id="IPR001387">
    <property type="entry name" value="Cro/C1-type_HTH"/>
</dbReference>
<organism evidence="2">
    <name type="scientific">Caulobacter sp. (strain K31)</name>
    <dbReference type="NCBI Taxonomy" id="366602"/>
    <lineage>
        <taxon>Bacteria</taxon>
        <taxon>Pseudomonadati</taxon>
        <taxon>Pseudomonadota</taxon>
        <taxon>Alphaproteobacteria</taxon>
        <taxon>Caulobacterales</taxon>
        <taxon>Caulobacteraceae</taxon>
        <taxon>Caulobacter</taxon>
    </lineage>
</organism>
<dbReference type="Gene3D" id="1.10.260.40">
    <property type="entry name" value="lambda repressor-like DNA-binding domains"/>
    <property type="match status" value="1"/>
</dbReference>
<dbReference type="InterPro" id="IPR010982">
    <property type="entry name" value="Lambda_DNA-bd_dom_sf"/>
</dbReference>
<dbReference type="CDD" id="cd00093">
    <property type="entry name" value="HTH_XRE"/>
    <property type="match status" value="1"/>
</dbReference>
<dbReference type="KEGG" id="cak:Caul_0399"/>
<dbReference type="SUPFAM" id="SSF47413">
    <property type="entry name" value="lambda repressor-like DNA-binding domains"/>
    <property type="match status" value="1"/>
</dbReference>
<dbReference type="eggNOG" id="COG3620">
    <property type="taxonomic scope" value="Bacteria"/>
</dbReference>
<dbReference type="PROSITE" id="PS50943">
    <property type="entry name" value="HTH_CROC1"/>
    <property type="match status" value="1"/>
</dbReference>
<dbReference type="AlphaFoldDB" id="B0T5H8"/>
<dbReference type="EMBL" id="CP000927">
    <property type="protein sequence ID" value="ABZ69536.1"/>
    <property type="molecule type" value="Genomic_DNA"/>
</dbReference>
<accession>B0T5H8</accession>
<gene>
    <name evidence="2" type="ordered locus">Caul_0399</name>
    <name evidence="3" type="ordered locus">Caul_0603</name>
</gene>
<feature type="domain" description="HTH cro/C1-type" evidence="1">
    <location>
        <begin position="9"/>
        <end position="41"/>
    </location>
</feature>
<name>B0T5H8_CAUSK</name>
<dbReference type="KEGG" id="cak:Caul_0603"/>
<sequence>MTILAPPQVRMARAALGISVRELAKTSGVAESTILRFETGRGGILAANLDKVQTTLEEAGVVFLPADAGGGPGVRLAK</sequence>
<dbReference type="SMART" id="SM00530">
    <property type="entry name" value="HTH_XRE"/>
    <property type="match status" value="1"/>
</dbReference>
<dbReference type="STRING" id="366602.Caul_0399"/>
<dbReference type="EMBL" id="CP000927">
    <property type="protein sequence ID" value="ABZ69736.1"/>
    <property type="molecule type" value="Genomic_DNA"/>
</dbReference>
<evidence type="ECO:0000313" key="2">
    <source>
        <dbReference type="EMBL" id="ABZ69536.1"/>
    </source>
</evidence>
<dbReference type="HOGENOM" id="CLU_066192_28_3_5"/>
<evidence type="ECO:0000313" key="3">
    <source>
        <dbReference type="EMBL" id="ABZ69736.1"/>
    </source>
</evidence>
<dbReference type="GO" id="GO:0003677">
    <property type="term" value="F:DNA binding"/>
    <property type="evidence" value="ECO:0007669"/>
    <property type="project" value="InterPro"/>
</dbReference>